<dbReference type="Proteomes" id="UP000316096">
    <property type="component" value="Unassembled WGS sequence"/>
</dbReference>
<name>A0A543CUJ0_9ACTN</name>
<dbReference type="Gene3D" id="3.30.360.10">
    <property type="entry name" value="Dihydrodipicolinate Reductase, domain 2"/>
    <property type="match status" value="1"/>
</dbReference>
<evidence type="ECO:0000313" key="2">
    <source>
        <dbReference type="Proteomes" id="UP000316096"/>
    </source>
</evidence>
<protein>
    <recommendedName>
        <fullName evidence="3">Gfo/Idh/MocA-like oxidoreductase N-terminal domain-containing protein</fullName>
    </recommendedName>
</protein>
<dbReference type="OrthoDB" id="9922260at2"/>
<proteinExistence type="predicted"/>
<keyword evidence="2" id="KW-1185">Reference proteome</keyword>
<dbReference type="RefSeq" id="WP_141960564.1">
    <property type="nucleotide sequence ID" value="NZ_VFOZ01000001.1"/>
</dbReference>
<organism evidence="1 2">
    <name type="scientific">Actinoallomurus bryophytorum</name>
    <dbReference type="NCBI Taxonomy" id="1490222"/>
    <lineage>
        <taxon>Bacteria</taxon>
        <taxon>Bacillati</taxon>
        <taxon>Actinomycetota</taxon>
        <taxon>Actinomycetes</taxon>
        <taxon>Streptosporangiales</taxon>
        <taxon>Thermomonosporaceae</taxon>
        <taxon>Actinoallomurus</taxon>
    </lineage>
</organism>
<gene>
    <name evidence="1" type="ORF">FB559_6495</name>
</gene>
<sequence length="59" mass="6712">MTISIGLIGTDHHPRTYAGFVRGIRDRSRPVHTHEEGTDVLKIILAAYRSAREKQEIKL</sequence>
<reference evidence="1 2" key="1">
    <citation type="submission" date="2019-06" db="EMBL/GenBank/DDBJ databases">
        <title>Sequencing the genomes of 1000 actinobacteria strains.</title>
        <authorList>
            <person name="Klenk H.-P."/>
        </authorList>
    </citation>
    <scope>NUCLEOTIDE SEQUENCE [LARGE SCALE GENOMIC DNA]</scope>
    <source>
        <strain evidence="1 2">DSM 102200</strain>
    </source>
</reference>
<comment type="caution">
    <text evidence="1">The sequence shown here is derived from an EMBL/GenBank/DDBJ whole genome shotgun (WGS) entry which is preliminary data.</text>
</comment>
<dbReference type="AlphaFoldDB" id="A0A543CUJ0"/>
<evidence type="ECO:0000313" key="1">
    <source>
        <dbReference type="EMBL" id="TQM00773.1"/>
    </source>
</evidence>
<accession>A0A543CUJ0</accession>
<evidence type="ECO:0008006" key="3">
    <source>
        <dbReference type="Google" id="ProtNLM"/>
    </source>
</evidence>
<dbReference type="EMBL" id="VFOZ01000001">
    <property type="protein sequence ID" value="TQM00773.1"/>
    <property type="molecule type" value="Genomic_DNA"/>
</dbReference>